<dbReference type="PANTHER" id="PTHR21180">
    <property type="entry name" value="ENDONUCLEASE/EXONUCLEASE/PHOSPHATASE FAMILY DOMAIN-CONTAINING PROTEIN 1"/>
    <property type="match status" value="1"/>
</dbReference>
<feature type="signal peptide" evidence="1">
    <location>
        <begin position="1"/>
        <end position="19"/>
    </location>
</feature>
<dbReference type="InterPro" id="IPR004509">
    <property type="entry name" value="Competence_ComEA_HhH"/>
</dbReference>
<dbReference type="HOGENOM" id="CLU_052011_4_0_6"/>
<dbReference type="GO" id="GO:0015628">
    <property type="term" value="P:protein secretion by the type II secretion system"/>
    <property type="evidence" value="ECO:0007669"/>
    <property type="project" value="TreeGrafter"/>
</dbReference>
<dbReference type="eggNOG" id="COG1555">
    <property type="taxonomic scope" value="Bacteria"/>
</dbReference>
<dbReference type="GO" id="GO:0015627">
    <property type="term" value="C:type II protein secretion system complex"/>
    <property type="evidence" value="ECO:0007669"/>
    <property type="project" value="TreeGrafter"/>
</dbReference>
<accession>G3IWY6</accession>
<evidence type="ECO:0000259" key="2">
    <source>
        <dbReference type="SMART" id="SM00278"/>
    </source>
</evidence>
<evidence type="ECO:0000256" key="1">
    <source>
        <dbReference type="SAM" id="SignalP"/>
    </source>
</evidence>
<dbReference type="OrthoDB" id="7510573at2"/>
<dbReference type="SUPFAM" id="SSF47781">
    <property type="entry name" value="RuvA domain 2-like"/>
    <property type="match status" value="1"/>
</dbReference>
<sequence precursor="true">MLRLLVVLFAAFCSFNVIASPVNINTADAKTIGEALSGIGQKKAEAIVKYRETKGEFKAVEDLVNVDGIGAKTVEKIKNDVLLSDAAAAVADQKTDKKIDEKTDKKIEEKTK</sequence>
<evidence type="ECO:0000313" key="4">
    <source>
        <dbReference type="Proteomes" id="UP000004664"/>
    </source>
</evidence>
<dbReference type="GO" id="GO:0006281">
    <property type="term" value="P:DNA repair"/>
    <property type="evidence" value="ECO:0007669"/>
    <property type="project" value="InterPro"/>
</dbReference>
<organism evidence="3 4">
    <name type="scientific">Methylobacter tundripaludum (strain ATCC BAA-1195 / DSM 17260 / SV96)</name>
    <dbReference type="NCBI Taxonomy" id="697282"/>
    <lineage>
        <taxon>Bacteria</taxon>
        <taxon>Pseudomonadati</taxon>
        <taxon>Pseudomonadota</taxon>
        <taxon>Gammaproteobacteria</taxon>
        <taxon>Methylococcales</taxon>
        <taxon>Methylococcaceae</taxon>
        <taxon>Methylobacter</taxon>
    </lineage>
</organism>
<dbReference type="GO" id="GO:0003677">
    <property type="term" value="F:DNA binding"/>
    <property type="evidence" value="ECO:0007669"/>
    <property type="project" value="InterPro"/>
</dbReference>
<dbReference type="Pfam" id="PF12836">
    <property type="entry name" value="HHH_3"/>
    <property type="match status" value="1"/>
</dbReference>
<reference evidence="3 4" key="1">
    <citation type="submission" date="2011-06" db="EMBL/GenBank/DDBJ databases">
        <title>Genomic sequence of Methylobacter tundripaludum SV96.</title>
        <authorList>
            <consortium name="US DOE Joint Genome Institute"/>
            <person name="Lucas S."/>
            <person name="Han J."/>
            <person name="Lapidus A."/>
            <person name="Cheng J.-F."/>
            <person name="Goodwin L."/>
            <person name="Pitluck S."/>
            <person name="Held B."/>
            <person name="Detter J.C."/>
            <person name="Han C."/>
            <person name="Tapia R."/>
            <person name="Land M."/>
            <person name="Hauser L."/>
            <person name="Kyrpides N."/>
            <person name="Ivanova N."/>
            <person name="Ovchinnikova G."/>
            <person name="Pagani I."/>
            <person name="Klotz M.G."/>
            <person name="Dispirito A.A."/>
            <person name="Murrell J.C."/>
            <person name="Dunfield P."/>
            <person name="Kalyuzhnaya M.G."/>
            <person name="Svenning M."/>
            <person name="Trotsenko Y.A."/>
            <person name="Stein L.Y."/>
            <person name="Woyke T."/>
        </authorList>
    </citation>
    <scope>NUCLEOTIDE SEQUENCE [LARGE SCALE GENOMIC DNA]</scope>
    <source>
        <strain evidence="4">ATCC BAA-1195 / DSM 17260 / SV96</strain>
    </source>
</reference>
<dbReference type="Gene3D" id="1.10.150.280">
    <property type="entry name" value="AF1531-like domain"/>
    <property type="match status" value="1"/>
</dbReference>
<evidence type="ECO:0000313" key="3">
    <source>
        <dbReference type="EMBL" id="EGW23341.1"/>
    </source>
</evidence>
<keyword evidence="1" id="KW-0732">Signal</keyword>
<dbReference type="Proteomes" id="UP000004664">
    <property type="component" value="Unassembled WGS sequence"/>
</dbReference>
<gene>
    <name evidence="3" type="ORF">Mettu_2190</name>
</gene>
<proteinExistence type="predicted"/>
<dbReference type="PANTHER" id="PTHR21180:SF32">
    <property type="entry name" value="ENDONUCLEASE_EXONUCLEASE_PHOSPHATASE FAMILY DOMAIN-CONTAINING PROTEIN 1"/>
    <property type="match status" value="1"/>
</dbReference>
<dbReference type="EMBL" id="JH109152">
    <property type="protein sequence ID" value="EGW23341.1"/>
    <property type="molecule type" value="Genomic_DNA"/>
</dbReference>
<feature type="domain" description="Helix-hairpin-helix DNA-binding motif class 1" evidence="2">
    <location>
        <begin position="34"/>
        <end position="50"/>
    </location>
</feature>
<feature type="domain" description="Helix-hairpin-helix DNA-binding motif class 1" evidence="2">
    <location>
        <begin position="61"/>
        <end position="80"/>
    </location>
</feature>
<keyword evidence="4" id="KW-1185">Reference proteome</keyword>
<feature type="chain" id="PRO_5003445594" evidence="1">
    <location>
        <begin position="20"/>
        <end position="112"/>
    </location>
</feature>
<dbReference type="AlphaFoldDB" id="G3IWY6"/>
<dbReference type="InterPro" id="IPR051675">
    <property type="entry name" value="Endo/Exo/Phosphatase_dom_1"/>
</dbReference>
<dbReference type="InterPro" id="IPR003583">
    <property type="entry name" value="Hlx-hairpin-Hlx_DNA-bd_motif"/>
</dbReference>
<dbReference type="STRING" id="697282.Mettu_2190"/>
<dbReference type="InterPro" id="IPR010994">
    <property type="entry name" value="RuvA_2-like"/>
</dbReference>
<name>G3IWY6_METTV</name>
<protein>
    <submittedName>
        <fullName evidence="3">Competence protein ComEA helix-hairpin-helix repeat protein</fullName>
    </submittedName>
</protein>
<dbReference type="NCBIfam" id="TIGR00426">
    <property type="entry name" value="competence protein ComEA helix-hairpin-helix repeat region"/>
    <property type="match status" value="1"/>
</dbReference>
<dbReference type="SMART" id="SM00278">
    <property type="entry name" value="HhH1"/>
    <property type="match status" value="2"/>
</dbReference>